<evidence type="ECO:0000256" key="2">
    <source>
        <dbReference type="ARBA" id="ARBA00007249"/>
    </source>
</evidence>
<name>A0A2C5X0E6_9PEZI</name>
<evidence type="ECO:0000256" key="4">
    <source>
        <dbReference type="ARBA" id="ARBA00022481"/>
    </source>
</evidence>
<dbReference type="PROSITE" id="PS00301">
    <property type="entry name" value="G_TR_1"/>
    <property type="match status" value="1"/>
</dbReference>
<dbReference type="AlphaFoldDB" id="A0A2C5X0E6"/>
<keyword evidence="4" id="KW-0488">Methylation</keyword>
<dbReference type="InterPro" id="IPR027417">
    <property type="entry name" value="P-loop_NTPase"/>
</dbReference>
<dbReference type="GO" id="GO:0005525">
    <property type="term" value="F:GTP binding"/>
    <property type="evidence" value="ECO:0007669"/>
    <property type="project" value="UniProtKB-UniRule"/>
</dbReference>
<dbReference type="FunFam" id="2.40.30.10:FF:000168">
    <property type="entry name" value="Elongation factor 1-alpha 2"/>
    <property type="match status" value="1"/>
</dbReference>
<evidence type="ECO:0000256" key="9">
    <source>
        <dbReference type="RuleBase" id="RU000325"/>
    </source>
</evidence>
<comment type="caution">
    <text evidence="11">The sequence shown here is derived from an EMBL/GenBank/DDBJ whole genome shotgun (WGS) entry which is preliminary data.</text>
</comment>
<organism evidence="11 12">
    <name type="scientific">Ceratocystis fimbriata CBS 114723</name>
    <dbReference type="NCBI Taxonomy" id="1035309"/>
    <lineage>
        <taxon>Eukaryota</taxon>
        <taxon>Fungi</taxon>
        <taxon>Dikarya</taxon>
        <taxon>Ascomycota</taxon>
        <taxon>Pezizomycotina</taxon>
        <taxon>Sordariomycetes</taxon>
        <taxon>Hypocreomycetidae</taxon>
        <taxon>Microascales</taxon>
        <taxon>Ceratocystidaceae</taxon>
        <taxon>Ceratocystis</taxon>
    </lineage>
</organism>
<dbReference type="PANTHER" id="PTHR23115">
    <property type="entry name" value="TRANSLATION FACTOR"/>
    <property type="match status" value="1"/>
</dbReference>
<dbReference type="FunFam" id="3.40.50.300:FF:000211">
    <property type="entry name" value="Elongation factor 1-alpha"/>
    <property type="match status" value="1"/>
</dbReference>
<evidence type="ECO:0000256" key="8">
    <source>
        <dbReference type="ARBA" id="ARBA00023134"/>
    </source>
</evidence>
<dbReference type="InterPro" id="IPR009000">
    <property type="entry name" value="Transl_B-barrel_sf"/>
</dbReference>
<gene>
    <name evidence="11" type="primary">TEF</name>
    <name evidence="11" type="ORF">CFIMG_005485RA</name>
</gene>
<dbReference type="NCBIfam" id="NF008969">
    <property type="entry name" value="PRK12317.1"/>
    <property type="match status" value="1"/>
</dbReference>
<dbReference type="CDD" id="cd01883">
    <property type="entry name" value="EF1_alpha"/>
    <property type="match status" value="1"/>
</dbReference>
<dbReference type="InterPro" id="IPR004539">
    <property type="entry name" value="Transl_elong_EF1A_euk/arc"/>
</dbReference>
<dbReference type="InterPro" id="IPR000795">
    <property type="entry name" value="T_Tr_GTP-bd_dom"/>
</dbReference>
<dbReference type="Gene3D" id="3.40.50.300">
    <property type="entry name" value="P-loop containing nucleotide triphosphate hydrolases"/>
    <property type="match status" value="1"/>
</dbReference>
<evidence type="ECO:0000256" key="7">
    <source>
        <dbReference type="ARBA" id="ARBA00022917"/>
    </source>
</evidence>
<keyword evidence="8 9" id="KW-0342">GTP-binding</keyword>
<feature type="domain" description="Tr-type G" evidence="10">
    <location>
        <begin position="6"/>
        <end position="263"/>
    </location>
</feature>
<dbReference type="GO" id="GO:0003746">
    <property type="term" value="F:translation elongation factor activity"/>
    <property type="evidence" value="ECO:0007669"/>
    <property type="project" value="UniProtKB-UniRule"/>
</dbReference>
<dbReference type="PROSITE" id="PS51722">
    <property type="entry name" value="G_TR_2"/>
    <property type="match status" value="1"/>
</dbReference>
<evidence type="ECO:0000313" key="12">
    <source>
        <dbReference type="Proteomes" id="UP000222788"/>
    </source>
</evidence>
<keyword evidence="5 9" id="KW-0547">Nucleotide-binding</keyword>
<reference evidence="11 12" key="2">
    <citation type="journal article" date="2013" name="IMA Fungus">
        <title>IMA Genome-F 1: Ceratocystis fimbriata: Draft nuclear genome sequence for the plant pathogen, Ceratocystis fimbriata.</title>
        <authorList>
            <person name="Wilken P.M."/>
            <person name="Steenkamp E.T."/>
            <person name="Wingfield M.J."/>
            <person name="de Beer Z.W."/>
            <person name="Wingfield B.D."/>
        </authorList>
    </citation>
    <scope>NUCLEOTIDE SEQUENCE [LARGE SCALE GENOMIC DNA]</scope>
    <source>
        <strain evidence="11 12">CBS 114723</strain>
    </source>
</reference>
<comment type="function">
    <text evidence="1 9">This protein promotes the GTP-dependent binding of aminoacyl-tRNA to the A-site of ribosomes during protein biosynthesis.</text>
</comment>
<dbReference type="SUPFAM" id="SSF52540">
    <property type="entry name" value="P-loop containing nucleoside triphosphate hydrolases"/>
    <property type="match status" value="1"/>
</dbReference>
<dbReference type="FunFam" id="2.40.30.10:FF:000005">
    <property type="entry name" value="Elongation factor 1-alpha"/>
    <property type="match status" value="1"/>
</dbReference>
<dbReference type="SUPFAM" id="SSF50447">
    <property type="entry name" value="Translation proteins"/>
    <property type="match status" value="1"/>
</dbReference>
<dbReference type="InterPro" id="IPR050100">
    <property type="entry name" value="TRAFAC_GTPase_members"/>
</dbReference>
<dbReference type="Pfam" id="PF03144">
    <property type="entry name" value="GTP_EFTU_D2"/>
    <property type="match status" value="1"/>
</dbReference>
<dbReference type="Proteomes" id="UP000222788">
    <property type="component" value="Unassembled WGS sequence"/>
</dbReference>
<keyword evidence="7" id="KW-0648">Protein biosynthesis</keyword>
<dbReference type="PRINTS" id="PR00315">
    <property type="entry name" value="ELONGATNFCT"/>
</dbReference>
<dbReference type="InterPro" id="IPR004161">
    <property type="entry name" value="EFTu-like_2"/>
</dbReference>
<dbReference type="EMBL" id="APWK03000096">
    <property type="protein sequence ID" value="PHH51354.1"/>
    <property type="molecule type" value="Genomic_DNA"/>
</dbReference>
<evidence type="ECO:0000259" key="10">
    <source>
        <dbReference type="PROSITE" id="PS51722"/>
    </source>
</evidence>
<keyword evidence="6 9" id="KW-0251">Elongation factor</keyword>
<dbReference type="OrthoDB" id="342024at2759"/>
<evidence type="ECO:0000256" key="3">
    <source>
        <dbReference type="ARBA" id="ARBA00013870"/>
    </source>
</evidence>
<dbReference type="InterPro" id="IPR031157">
    <property type="entry name" value="G_TR_CS"/>
</dbReference>
<evidence type="ECO:0000256" key="5">
    <source>
        <dbReference type="ARBA" id="ARBA00022741"/>
    </source>
</evidence>
<evidence type="ECO:0000256" key="6">
    <source>
        <dbReference type="ARBA" id="ARBA00022768"/>
    </source>
</evidence>
<keyword evidence="12" id="KW-1185">Reference proteome</keyword>
<dbReference type="CDD" id="cd03693">
    <property type="entry name" value="EF1_alpha_II"/>
    <property type="match status" value="1"/>
</dbReference>
<protein>
    <recommendedName>
        <fullName evidence="3 9">Elongation factor 1-alpha</fullName>
    </recommendedName>
</protein>
<comment type="similarity">
    <text evidence="2 9">Belongs to the TRAFAC class translation factor GTPase superfamily. Classic translation factor GTPase family. EF-Tu/EF-1A subfamily.</text>
</comment>
<accession>A0A2C5X0E6</accession>
<proteinExistence type="inferred from homology"/>
<dbReference type="Gene3D" id="2.40.30.10">
    <property type="entry name" value="Translation factors"/>
    <property type="match status" value="2"/>
</dbReference>
<dbReference type="InterPro" id="IPR054696">
    <property type="entry name" value="GTP-eEF1A_C"/>
</dbReference>
<evidence type="ECO:0000256" key="1">
    <source>
        <dbReference type="ARBA" id="ARBA00003982"/>
    </source>
</evidence>
<sequence>MGKEDKSHINIVVIGHVDSGKSTTTGHLIYQCGGIDKRTIEKFENKSPLFPLIVVDSMQLEAAELGKGSFKYAWVLDKLKAERERGITIDIALWKFETPKYYVTVIDANSSKTDAPGHRDFIKNMITGTSQADCAILIIAAGTGEFEAGISKDGQTREHALLAFTLGVKQLIVAINKMDTAKWAEARYNEIIKETSTFIKKVGYNPKTVAFVPISGFNGDNMLSPSTNCPWYKGWVKEVKGGTSTGKTLLEAIDAIETPKRPTEKPLRLPLQDVYKIGGIGTVPVGRIETGVLKPGMVVTFAPSNVTTEVKSVEMHHEQLTEGLPGDNVGFNVKNVSVKDIRRGNVAGDSKNDPPQGCASFTAQVIVLGHPGQIGAGYAPVLDCHTAHIACKFSELLEKIDRRTGKSVEASPKFVKSGDACIVKMIPSKPMCVEAFTDYPPLGRFAVRDMRQTVAVGVIKAVDKSAASGGKVTKSAAKAAKK</sequence>
<dbReference type="CDD" id="cd03705">
    <property type="entry name" value="EF1_alpha_III"/>
    <property type="match status" value="1"/>
</dbReference>
<dbReference type="Pfam" id="PF00009">
    <property type="entry name" value="GTP_EFTU"/>
    <property type="match status" value="1"/>
</dbReference>
<dbReference type="GO" id="GO:0003924">
    <property type="term" value="F:GTPase activity"/>
    <property type="evidence" value="ECO:0007669"/>
    <property type="project" value="UniProtKB-UniRule"/>
</dbReference>
<dbReference type="STRING" id="1035309.A0A2C5X0E6"/>
<dbReference type="SUPFAM" id="SSF50465">
    <property type="entry name" value="EF-Tu/eEF-1alpha/eIF2-gamma C-terminal domain"/>
    <property type="match status" value="1"/>
</dbReference>
<evidence type="ECO:0000313" key="11">
    <source>
        <dbReference type="EMBL" id="PHH51354.1"/>
    </source>
</evidence>
<dbReference type="Pfam" id="PF22594">
    <property type="entry name" value="GTP-eEF1A_C"/>
    <property type="match status" value="1"/>
</dbReference>
<dbReference type="NCBIfam" id="TIGR00483">
    <property type="entry name" value="EF-1_alpha"/>
    <property type="match status" value="1"/>
</dbReference>
<dbReference type="InterPro" id="IPR009001">
    <property type="entry name" value="Transl_elong_EF1A/Init_IF2_C"/>
</dbReference>
<reference evidence="11 12" key="1">
    <citation type="journal article" date="2013" name="Fungal Biol.">
        <title>Analysis of microsatellite markers in the genome of the plant pathogen Ceratocystis fimbriata.</title>
        <authorList>
            <person name="Simpson M.C."/>
            <person name="Wilken P.M."/>
            <person name="Coetzee M.P."/>
            <person name="Wingfield M.J."/>
            <person name="Wingfield B.D."/>
        </authorList>
    </citation>
    <scope>NUCLEOTIDE SEQUENCE [LARGE SCALE GENOMIC DNA]</scope>
    <source>
        <strain evidence="11 12">CBS 114723</strain>
    </source>
</reference>